<evidence type="ECO:0000256" key="1">
    <source>
        <dbReference type="SAM" id="MobiDB-lite"/>
    </source>
</evidence>
<comment type="caution">
    <text evidence="2">The sequence shown here is derived from an EMBL/GenBank/DDBJ whole genome shotgun (WGS) entry which is preliminary data.</text>
</comment>
<feature type="compositionally biased region" description="Basic and acidic residues" evidence="1">
    <location>
        <begin position="79"/>
        <end position="97"/>
    </location>
</feature>
<dbReference type="EMBL" id="JAWQEG010000624">
    <property type="protein sequence ID" value="KAK3887509.1"/>
    <property type="molecule type" value="Genomic_DNA"/>
</dbReference>
<accession>A0AAE1G926</accession>
<keyword evidence="3" id="KW-1185">Reference proteome</keyword>
<name>A0AAE1G926_PETCI</name>
<dbReference type="Proteomes" id="UP001286313">
    <property type="component" value="Unassembled WGS sequence"/>
</dbReference>
<proteinExistence type="predicted"/>
<gene>
    <name evidence="2" type="ORF">Pcinc_008388</name>
</gene>
<protein>
    <submittedName>
        <fullName evidence="2">Uncharacterized protein</fullName>
    </submittedName>
</protein>
<reference evidence="2" key="1">
    <citation type="submission" date="2023-10" db="EMBL/GenBank/DDBJ databases">
        <title>Genome assemblies of two species of porcelain crab, Petrolisthes cinctipes and Petrolisthes manimaculis (Anomura: Porcellanidae).</title>
        <authorList>
            <person name="Angst P."/>
        </authorList>
    </citation>
    <scope>NUCLEOTIDE SEQUENCE</scope>
    <source>
        <strain evidence="2">PB745_01</strain>
        <tissue evidence="2">Gill</tissue>
    </source>
</reference>
<evidence type="ECO:0000313" key="2">
    <source>
        <dbReference type="EMBL" id="KAK3887509.1"/>
    </source>
</evidence>
<evidence type="ECO:0000313" key="3">
    <source>
        <dbReference type="Proteomes" id="UP001286313"/>
    </source>
</evidence>
<dbReference type="AlphaFoldDB" id="A0AAE1G926"/>
<feature type="region of interest" description="Disordered" evidence="1">
    <location>
        <begin position="64"/>
        <end position="97"/>
    </location>
</feature>
<sequence length="97" mass="11071">MVECGEARVRRGEEMRDAAKCTLILCGLVRWRGKQEAVVWEGMDGGGEILRYEERGATITSVGRPVMETREEEESEEDRDIRGRMKEIEAEGQSRKP</sequence>
<organism evidence="2 3">
    <name type="scientific">Petrolisthes cinctipes</name>
    <name type="common">Flat porcelain crab</name>
    <dbReference type="NCBI Taxonomy" id="88211"/>
    <lineage>
        <taxon>Eukaryota</taxon>
        <taxon>Metazoa</taxon>
        <taxon>Ecdysozoa</taxon>
        <taxon>Arthropoda</taxon>
        <taxon>Crustacea</taxon>
        <taxon>Multicrustacea</taxon>
        <taxon>Malacostraca</taxon>
        <taxon>Eumalacostraca</taxon>
        <taxon>Eucarida</taxon>
        <taxon>Decapoda</taxon>
        <taxon>Pleocyemata</taxon>
        <taxon>Anomura</taxon>
        <taxon>Galatheoidea</taxon>
        <taxon>Porcellanidae</taxon>
        <taxon>Petrolisthes</taxon>
    </lineage>
</organism>